<dbReference type="Proteomes" id="UP000234950">
    <property type="component" value="Unassembled WGS sequence"/>
</dbReference>
<dbReference type="AlphaFoldDB" id="A0A2N5HDI2"/>
<dbReference type="EMBL" id="PGVE01000053">
    <property type="protein sequence ID" value="PLS03591.1"/>
    <property type="molecule type" value="Genomic_DNA"/>
</dbReference>
<sequence>MKMKKWIVIPLIVVVVIFGLLVKIYFSSVQPVKAAEKKAVSLAKEKVQFSEVDDFHIYNGIETVNVIEGKNKKGDKIIVWIPDKSKKVYIRKAKDGITREEAIQKLMQEKQPKKIISVRLGMEKNIPLWEIYYRSENNLINYYYVHFETGEWLKKIENL</sequence>
<protein>
    <submittedName>
        <fullName evidence="2">Peptidase</fullName>
    </submittedName>
</protein>
<comment type="caution">
    <text evidence="2">The sequence shown here is derived from an EMBL/GenBank/DDBJ whole genome shotgun (WGS) entry which is preliminary data.</text>
</comment>
<proteinExistence type="predicted"/>
<name>A0A2N5HDI2_9BACI</name>
<feature type="domain" description="Cell wall elongation regulator TseB-like" evidence="1">
    <location>
        <begin position="38"/>
        <end position="82"/>
    </location>
</feature>
<organism evidence="2 3">
    <name type="scientific">Neobacillus cucumis</name>
    <dbReference type="NCBI Taxonomy" id="1740721"/>
    <lineage>
        <taxon>Bacteria</taxon>
        <taxon>Bacillati</taxon>
        <taxon>Bacillota</taxon>
        <taxon>Bacilli</taxon>
        <taxon>Bacillales</taxon>
        <taxon>Bacillaceae</taxon>
        <taxon>Neobacillus</taxon>
    </lineage>
</organism>
<evidence type="ECO:0000313" key="3">
    <source>
        <dbReference type="Proteomes" id="UP000234950"/>
    </source>
</evidence>
<accession>A0A2N5HDI2</accession>
<evidence type="ECO:0000313" key="2">
    <source>
        <dbReference type="EMBL" id="PLS03591.1"/>
    </source>
</evidence>
<keyword evidence="3" id="KW-1185">Reference proteome</keyword>
<dbReference type="Gene3D" id="3.10.450.40">
    <property type="match status" value="2"/>
</dbReference>
<dbReference type="InterPro" id="IPR041401">
    <property type="entry name" value="TseB-like_dom"/>
</dbReference>
<evidence type="ECO:0000259" key="1">
    <source>
        <dbReference type="Pfam" id="PF17881"/>
    </source>
</evidence>
<dbReference type="Pfam" id="PF17881">
    <property type="entry name" value="TseB"/>
    <property type="match status" value="1"/>
</dbReference>
<dbReference type="InterPro" id="IPR046350">
    <property type="entry name" value="Cystatin_sf"/>
</dbReference>
<dbReference type="OrthoDB" id="2381181at2"/>
<gene>
    <name evidence="2" type="ORF">CVD27_14460</name>
</gene>
<dbReference type="SUPFAM" id="SSF54403">
    <property type="entry name" value="Cystatin/monellin"/>
    <property type="match status" value="2"/>
</dbReference>
<reference evidence="2 3" key="1">
    <citation type="submission" date="2017-11" db="EMBL/GenBank/DDBJ databases">
        <title>Comparitive Functional Genomics of Dry Heat Resistant strains isolated from the Viking Spacecraft.</title>
        <authorList>
            <person name="Seuylemezian A."/>
            <person name="Cooper K."/>
            <person name="Vaishampayan P."/>
        </authorList>
    </citation>
    <scope>NUCLEOTIDE SEQUENCE [LARGE SCALE GENOMIC DNA]</scope>
    <source>
        <strain evidence="2 3">V32-6</strain>
    </source>
</reference>